<protein>
    <recommendedName>
        <fullName evidence="3">Copia protein</fullName>
    </recommendedName>
</protein>
<gene>
    <name evidence="1" type="ORF">EPI10_025235</name>
</gene>
<accession>A0A5B6VZG1</accession>
<evidence type="ECO:0000313" key="2">
    <source>
        <dbReference type="Proteomes" id="UP000325315"/>
    </source>
</evidence>
<reference evidence="1" key="1">
    <citation type="submission" date="2019-08" db="EMBL/GenBank/DDBJ databases">
        <authorList>
            <person name="Liu F."/>
        </authorList>
    </citation>
    <scope>NUCLEOTIDE SEQUENCE [LARGE SCALE GENOMIC DNA]</scope>
    <source>
        <strain evidence="1">PA1801</strain>
        <tissue evidence="1">Leaf</tissue>
    </source>
</reference>
<evidence type="ECO:0008006" key="3">
    <source>
        <dbReference type="Google" id="ProtNLM"/>
    </source>
</evidence>
<name>A0A5B6VZG1_9ROSI</name>
<dbReference type="PANTHER" id="PTHR11439:SF467">
    <property type="entry name" value="INTEGRASE CATALYTIC DOMAIN-CONTAINING PROTEIN"/>
    <property type="match status" value="1"/>
</dbReference>
<dbReference type="Proteomes" id="UP000325315">
    <property type="component" value="Unassembled WGS sequence"/>
</dbReference>
<dbReference type="CDD" id="cd09272">
    <property type="entry name" value="RNase_HI_RT_Ty1"/>
    <property type="match status" value="1"/>
</dbReference>
<organism evidence="1 2">
    <name type="scientific">Gossypium australe</name>
    <dbReference type="NCBI Taxonomy" id="47621"/>
    <lineage>
        <taxon>Eukaryota</taxon>
        <taxon>Viridiplantae</taxon>
        <taxon>Streptophyta</taxon>
        <taxon>Embryophyta</taxon>
        <taxon>Tracheophyta</taxon>
        <taxon>Spermatophyta</taxon>
        <taxon>Magnoliopsida</taxon>
        <taxon>eudicotyledons</taxon>
        <taxon>Gunneridae</taxon>
        <taxon>Pentapetalae</taxon>
        <taxon>rosids</taxon>
        <taxon>malvids</taxon>
        <taxon>Malvales</taxon>
        <taxon>Malvaceae</taxon>
        <taxon>Malvoideae</taxon>
        <taxon>Gossypium</taxon>
    </lineage>
</organism>
<dbReference type="PANTHER" id="PTHR11439">
    <property type="entry name" value="GAG-POL-RELATED RETROTRANSPOSON"/>
    <property type="match status" value="1"/>
</dbReference>
<sequence>MVYFSPKDEFRLFVTWMLIGPRLLKIDVPPQGPNPVVWCSKKQNVVSRSSSETEYRSLANYVSELLWVKQLIDEIGLSSCLPPMIWCDNTFTVSIAANPTHHAQMKHVEIDHHFVQEKVLDGTLKVNFVLSSEQVVDVLTKPITPKQFE</sequence>
<comment type="caution">
    <text evidence="1">The sequence shown here is derived from an EMBL/GenBank/DDBJ whole genome shotgun (WGS) entry which is preliminary data.</text>
</comment>
<proteinExistence type="predicted"/>
<dbReference type="OrthoDB" id="1000789at2759"/>
<keyword evidence="2" id="KW-1185">Reference proteome</keyword>
<evidence type="ECO:0000313" key="1">
    <source>
        <dbReference type="EMBL" id="KAA3474999.1"/>
    </source>
</evidence>
<dbReference type="AlphaFoldDB" id="A0A5B6VZG1"/>
<dbReference type="EMBL" id="SMMG02000005">
    <property type="protein sequence ID" value="KAA3474999.1"/>
    <property type="molecule type" value="Genomic_DNA"/>
</dbReference>